<gene>
    <name evidence="1" type="ORF">K4H28_15360</name>
</gene>
<organism evidence="1 2">
    <name type="scientific">Deefgea tanakiae</name>
    <dbReference type="NCBI Taxonomy" id="2865840"/>
    <lineage>
        <taxon>Bacteria</taxon>
        <taxon>Pseudomonadati</taxon>
        <taxon>Pseudomonadota</taxon>
        <taxon>Betaproteobacteria</taxon>
        <taxon>Neisseriales</taxon>
        <taxon>Chitinibacteraceae</taxon>
        <taxon>Deefgea</taxon>
    </lineage>
</organism>
<reference evidence="1 2" key="1">
    <citation type="submission" date="2021-08" db="EMBL/GenBank/DDBJ databases">
        <title>complete genome sequencing of Deefgea sp. D25.</title>
        <authorList>
            <person name="Bae J.-W."/>
            <person name="Gim D.-H."/>
        </authorList>
    </citation>
    <scope>NUCLEOTIDE SEQUENCE [LARGE SCALE GENOMIC DNA]</scope>
    <source>
        <strain evidence="1 2">D25</strain>
    </source>
</reference>
<dbReference type="Proteomes" id="UP000825679">
    <property type="component" value="Chromosome"/>
</dbReference>
<keyword evidence="2" id="KW-1185">Reference proteome</keyword>
<protein>
    <submittedName>
        <fullName evidence="1">Uncharacterized protein</fullName>
    </submittedName>
</protein>
<dbReference type="RefSeq" id="WP_221006014.1">
    <property type="nucleotide sequence ID" value="NZ_CP081150.1"/>
</dbReference>
<evidence type="ECO:0000313" key="2">
    <source>
        <dbReference type="Proteomes" id="UP000825679"/>
    </source>
</evidence>
<dbReference type="EMBL" id="CP081150">
    <property type="protein sequence ID" value="QZA77633.1"/>
    <property type="molecule type" value="Genomic_DNA"/>
</dbReference>
<proteinExistence type="predicted"/>
<evidence type="ECO:0000313" key="1">
    <source>
        <dbReference type="EMBL" id="QZA77633.1"/>
    </source>
</evidence>
<accession>A0ABX8Z964</accession>
<sequence length="125" mass="14825">MQLQGHSTLYKDQHAGHLLVQVHSVEHIGHIKEMAMQAREDKKYAKAWMWHCLIMMFGFGVRAERPDVQAGHEHLREAIRRYDLAFKLSMNEEQQAREVAQYLFDAMGAKTRRKIARHNYHRMIQ</sequence>
<name>A0ABX8Z964_9NEIS</name>